<evidence type="ECO:0000313" key="2">
    <source>
        <dbReference type="Proteomes" id="UP000515158"/>
    </source>
</evidence>
<evidence type="ECO:0000313" key="3">
    <source>
        <dbReference type="RefSeq" id="XP_034247782.1"/>
    </source>
</evidence>
<dbReference type="AlphaFoldDB" id="A0A6P8ZDQ0"/>
<evidence type="ECO:0000256" key="1">
    <source>
        <dbReference type="SAM" id="SignalP"/>
    </source>
</evidence>
<gene>
    <name evidence="3" type="primary">LOC117649283</name>
</gene>
<dbReference type="Proteomes" id="UP000515158">
    <property type="component" value="Unplaced"/>
</dbReference>
<dbReference type="KEGG" id="tpal:117649283"/>
<sequence length="221" mass="24618">MPALLQCPSLRTLFLIVNLYSSTEAFMPAVTEYLRSAVYRLEELVLEFREGEDHGAATNLVSSLAGSRNAAPTLRILNFATENGVYGEDSLRLMLPPLAATLHRLKHLRTLCLLAVSNDLLEALDGKVLPNLKNVTFGVGTNCLHEWAHGEQVSAVFRRCPRLHLTAYAHQSDFESDCLYCQEHSCHTFSTHGGDGWTLFSHSKHARCGVKHRDGEMRISL</sequence>
<reference evidence="3" key="1">
    <citation type="submission" date="2025-08" db="UniProtKB">
        <authorList>
            <consortium name="RefSeq"/>
        </authorList>
    </citation>
    <scope>IDENTIFICATION</scope>
    <source>
        <tissue evidence="3">Total insect</tissue>
    </source>
</reference>
<dbReference type="InParanoid" id="A0A6P8ZDQ0"/>
<feature type="signal peptide" evidence="1">
    <location>
        <begin position="1"/>
        <end position="25"/>
    </location>
</feature>
<feature type="chain" id="PRO_5028328259" evidence="1">
    <location>
        <begin position="26"/>
        <end position="221"/>
    </location>
</feature>
<proteinExistence type="predicted"/>
<protein>
    <submittedName>
        <fullName evidence="3">Uncharacterized protein LOC117649283</fullName>
    </submittedName>
</protein>
<name>A0A6P8ZDQ0_THRPL</name>
<organism evidence="3">
    <name type="scientific">Thrips palmi</name>
    <name type="common">Melon thrips</name>
    <dbReference type="NCBI Taxonomy" id="161013"/>
    <lineage>
        <taxon>Eukaryota</taxon>
        <taxon>Metazoa</taxon>
        <taxon>Ecdysozoa</taxon>
        <taxon>Arthropoda</taxon>
        <taxon>Hexapoda</taxon>
        <taxon>Insecta</taxon>
        <taxon>Pterygota</taxon>
        <taxon>Neoptera</taxon>
        <taxon>Paraneoptera</taxon>
        <taxon>Thysanoptera</taxon>
        <taxon>Terebrantia</taxon>
        <taxon>Thripoidea</taxon>
        <taxon>Thripidae</taxon>
        <taxon>Thrips</taxon>
    </lineage>
</organism>
<dbReference type="RefSeq" id="XP_034247782.1">
    <property type="nucleotide sequence ID" value="XM_034391891.1"/>
</dbReference>
<keyword evidence="2" id="KW-1185">Reference proteome</keyword>
<dbReference type="GeneID" id="117649283"/>
<keyword evidence="1" id="KW-0732">Signal</keyword>
<accession>A0A6P8ZDQ0</accession>